<dbReference type="OrthoDB" id="4633509at2759"/>
<feature type="compositionally biased region" description="Basic and acidic residues" evidence="1">
    <location>
        <begin position="301"/>
        <end position="315"/>
    </location>
</feature>
<accession>A0A428Q174</accession>
<dbReference type="AlphaFoldDB" id="A0A428Q174"/>
<keyword evidence="3" id="KW-1185">Reference proteome</keyword>
<comment type="caution">
    <text evidence="2">The sequence shown here is derived from an EMBL/GenBank/DDBJ whole genome shotgun (WGS) entry which is preliminary data.</text>
</comment>
<proteinExistence type="predicted"/>
<dbReference type="Proteomes" id="UP000288168">
    <property type="component" value="Unassembled WGS sequence"/>
</dbReference>
<protein>
    <submittedName>
        <fullName evidence="2">Uncharacterized protein</fullName>
    </submittedName>
</protein>
<reference evidence="2 3" key="1">
    <citation type="submission" date="2017-06" db="EMBL/GenBank/DDBJ databases">
        <title>Comparative genomic analysis of Ambrosia Fusariam Clade fungi.</title>
        <authorList>
            <person name="Stajich J.E."/>
            <person name="Carrillo J."/>
            <person name="Kijimoto T."/>
            <person name="Eskalen A."/>
            <person name="O'Donnell K."/>
            <person name="Kasson M."/>
        </authorList>
    </citation>
    <scope>NUCLEOTIDE SEQUENCE [LARGE SCALE GENOMIC DNA]</scope>
    <source>
        <strain evidence="2 3">NRRL62584</strain>
    </source>
</reference>
<evidence type="ECO:0000313" key="2">
    <source>
        <dbReference type="EMBL" id="RSL59036.1"/>
    </source>
</evidence>
<gene>
    <name evidence="2" type="ORF">CEP54_007508</name>
</gene>
<name>A0A428Q174_9HYPO</name>
<evidence type="ECO:0000313" key="3">
    <source>
        <dbReference type="Proteomes" id="UP000288168"/>
    </source>
</evidence>
<sequence length="315" mass="35413">MPAERPGEAQCSKKCNTFFFNHQPPPVGADPARSLGRFAPANPNSLRERHYQFHNRFKREPYRGADRYWAFERECMNCALLEKIETCLQRAKAAGRQIRLNPNPKTRAEALENLRAIAAVGSKEAPKLESDNSFAFPPDVAITPCLGWTQIKGSDINQHLTRTNAECWLDLKDDEIYYANIYDYIPHGQVDMNTLIGQLDFFHVSGFINVSFNEANWRGAGVLIDFSDIISPFAPHPWWQPSAYLVNQEKSRESAKCYVAKTSLEAMPKSGSLASSPVSPSRGISTRIQHANVKATVDSSNRPHDRKEDITLSST</sequence>
<organism evidence="2 3">
    <name type="scientific">Fusarium duplospermum</name>
    <dbReference type="NCBI Taxonomy" id="1325734"/>
    <lineage>
        <taxon>Eukaryota</taxon>
        <taxon>Fungi</taxon>
        <taxon>Dikarya</taxon>
        <taxon>Ascomycota</taxon>
        <taxon>Pezizomycotina</taxon>
        <taxon>Sordariomycetes</taxon>
        <taxon>Hypocreomycetidae</taxon>
        <taxon>Hypocreales</taxon>
        <taxon>Nectriaceae</taxon>
        <taxon>Fusarium</taxon>
        <taxon>Fusarium solani species complex</taxon>
    </lineage>
</organism>
<feature type="region of interest" description="Disordered" evidence="1">
    <location>
        <begin position="291"/>
        <end position="315"/>
    </location>
</feature>
<dbReference type="EMBL" id="NKCI01000069">
    <property type="protein sequence ID" value="RSL59036.1"/>
    <property type="molecule type" value="Genomic_DNA"/>
</dbReference>
<evidence type="ECO:0000256" key="1">
    <source>
        <dbReference type="SAM" id="MobiDB-lite"/>
    </source>
</evidence>
<dbReference type="STRING" id="1325734.A0A428Q174"/>